<evidence type="ECO:0000256" key="2">
    <source>
        <dbReference type="ARBA" id="ARBA00022679"/>
    </source>
</evidence>
<dbReference type="OrthoDB" id="9813092at2"/>
<evidence type="ECO:0000256" key="3">
    <source>
        <dbReference type="ARBA" id="ARBA00047960"/>
    </source>
</evidence>
<sequence>MTKLVLVSHALCPYVQRAAISLVEKGVAFDRRDVDLANKPDWFLEISPLGKTPVLTVAGEAIFESSAILEYLEDTLAPSLHPDDPVLKARHRGWIEVGSAVLNDIAGLYGAKDRQGFDAKAAALKAKFARVEAALGEGPYFSGADFSLVDAVFAPAFRYFDTFDHIGDFGILADLPKTMAWRKALGRRPSVIAAIDSGYPQRLHDFLLRRNSFISELISEQSLRV</sequence>
<organism evidence="6 7">
    <name type="scientific">Hwanghaeella grinnelliae</name>
    <dbReference type="NCBI Taxonomy" id="2500179"/>
    <lineage>
        <taxon>Bacteria</taxon>
        <taxon>Pseudomonadati</taxon>
        <taxon>Pseudomonadota</taxon>
        <taxon>Alphaproteobacteria</taxon>
        <taxon>Rhodospirillales</taxon>
        <taxon>Rhodospirillaceae</taxon>
        <taxon>Hwanghaeella</taxon>
    </lineage>
</organism>
<reference evidence="7" key="1">
    <citation type="submission" date="2019-01" db="EMBL/GenBank/DDBJ databases">
        <title>Gri0909 isolated from a small marine red alga.</title>
        <authorList>
            <person name="Kim J."/>
            <person name="Jeong S.E."/>
            <person name="Jeon C.O."/>
        </authorList>
    </citation>
    <scope>NUCLEOTIDE SEQUENCE [LARGE SCALE GENOMIC DNA]</scope>
    <source>
        <strain evidence="7">Gri0909</strain>
    </source>
</reference>
<name>A0A3S2VKB7_9PROT</name>
<dbReference type="PANTHER" id="PTHR43968:SF6">
    <property type="entry name" value="GLUTATHIONE S-TRANSFERASE OMEGA"/>
    <property type="match status" value="1"/>
</dbReference>
<dbReference type="AlphaFoldDB" id="A0A3S2VKB7"/>
<dbReference type="SFLD" id="SFLDG01152">
    <property type="entry name" value="Main.3:_Omega-_and_Tau-like"/>
    <property type="match status" value="1"/>
</dbReference>
<dbReference type="SUPFAM" id="SSF52833">
    <property type="entry name" value="Thioredoxin-like"/>
    <property type="match status" value="1"/>
</dbReference>
<dbReference type="EC" id="2.5.1.18" evidence="1"/>
<dbReference type="PROSITE" id="PS50404">
    <property type="entry name" value="GST_NTER"/>
    <property type="match status" value="1"/>
</dbReference>
<dbReference type="InterPro" id="IPR036249">
    <property type="entry name" value="Thioredoxin-like_sf"/>
</dbReference>
<dbReference type="SUPFAM" id="SSF47616">
    <property type="entry name" value="GST C-terminal domain-like"/>
    <property type="match status" value="1"/>
</dbReference>
<dbReference type="CDD" id="cd00299">
    <property type="entry name" value="GST_C_family"/>
    <property type="match status" value="1"/>
</dbReference>
<dbReference type="InterPro" id="IPR050983">
    <property type="entry name" value="GST_Omega/HSP26"/>
</dbReference>
<gene>
    <name evidence="6" type="ORF">EOI86_22390</name>
</gene>
<evidence type="ECO:0000313" key="6">
    <source>
        <dbReference type="EMBL" id="RVU33884.1"/>
    </source>
</evidence>
<dbReference type="GO" id="GO:0004364">
    <property type="term" value="F:glutathione transferase activity"/>
    <property type="evidence" value="ECO:0007669"/>
    <property type="project" value="UniProtKB-EC"/>
</dbReference>
<accession>A0A3S2VKB7</accession>
<dbReference type="InterPro" id="IPR045073">
    <property type="entry name" value="Omega/Tau-like"/>
</dbReference>
<dbReference type="SFLD" id="SFLDG00358">
    <property type="entry name" value="Main_(cytGST)"/>
    <property type="match status" value="1"/>
</dbReference>
<evidence type="ECO:0000256" key="1">
    <source>
        <dbReference type="ARBA" id="ARBA00012452"/>
    </source>
</evidence>
<dbReference type="SFLD" id="SFLDS00019">
    <property type="entry name" value="Glutathione_Transferase_(cytos"/>
    <property type="match status" value="1"/>
</dbReference>
<keyword evidence="7" id="KW-1185">Reference proteome</keyword>
<dbReference type="InterPro" id="IPR036282">
    <property type="entry name" value="Glutathione-S-Trfase_C_sf"/>
</dbReference>
<dbReference type="Gene3D" id="1.20.1050.10">
    <property type="match status" value="1"/>
</dbReference>
<evidence type="ECO:0000259" key="5">
    <source>
        <dbReference type="PROSITE" id="PS50405"/>
    </source>
</evidence>
<dbReference type="RefSeq" id="WP_127767914.1">
    <property type="nucleotide sequence ID" value="NZ_SADE01000004.1"/>
</dbReference>
<dbReference type="CDD" id="cd00570">
    <property type="entry name" value="GST_N_family"/>
    <property type="match status" value="1"/>
</dbReference>
<dbReference type="EMBL" id="SADE01000004">
    <property type="protein sequence ID" value="RVU33884.1"/>
    <property type="molecule type" value="Genomic_DNA"/>
</dbReference>
<dbReference type="Pfam" id="PF13410">
    <property type="entry name" value="GST_C_2"/>
    <property type="match status" value="1"/>
</dbReference>
<comment type="catalytic activity">
    <reaction evidence="3">
        <text>RX + glutathione = an S-substituted glutathione + a halide anion + H(+)</text>
        <dbReference type="Rhea" id="RHEA:16437"/>
        <dbReference type="ChEBI" id="CHEBI:15378"/>
        <dbReference type="ChEBI" id="CHEBI:16042"/>
        <dbReference type="ChEBI" id="CHEBI:17792"/>
        <dbReference type="ChEBI" id="CHEBI:57925"/>
        <dbReference type="ChEBI" id="CHEBI:90779"/>
        <dbReference type="EC" id="2.5.1.18"/>
    </reaction>
</comment>
<protein>
    <recommendedName>
        <fullName evidence="1">glutathione transferase</fullName>
        <ecNumber evidence="1">2.5.1.18</ecNumber>
    </recommendedName>
</protein>
<dbReference type="Pfam" id="PF13409">
    <property type="entry name" value="GST_N_2"/>
    <property type="match status" value="1"/>
</dbReference>
<evidence type="ECO:0000313" key="7">
    <source>
        <dbReference type="Proteomes" id="UP000287447"/>
    </source>
</evidence>
<feature type="domain" description="GST N-terminal" evidence="4">
    <location>
        <begin position="2"/>
        <end position="80"/>
    </location>
</feature>
<dbReference type="InterPro" id="IPR040079">
    <property type="entry name" value="Glutathione_S-Trfase"/>
</dbReference>
<proteinExistence type="predicted"/>
<dbReference type="Proteomes" id="UP000287447">
    <property type="component" value="Unassembled WGS sequence"/>
</dbReference>
<dbReference type="PANTHER" id="PTHR43968">
    <property type="match status" value="1"/>
</dbReference>
<dbReference type="PROSITE" id="PS50405">
    <property type="entry name" value="GST_CTER"/>
    <property type="match status" value="1"/>
</dbReference>
<comment type="caution">
    <text evidence="6">The sequence shown here is derived from an EMBL/GenBank/DDBJ whole genome shotgun (WGS) entry which is preliminary data.</text>
</comment>
<evidence type="ECO:0000259" key="4">
    <source>
        <dbReference type="PROSITE" id="PS50404"/>
    </source>
</evidence>
<keyword evidence="2 6" id="KW-0808">Transferase</keyword>
<dbReference type="Gene3D" id="3.40.30.10">
    <property type="entry name" value="Glutaredoxin"/>
    <property type="match status" value="1"/>
</dbReference>
<dbReference type="InterPro" id="IPR004045">
    <property type="entry name" value="Glutathione_S-Trfase_N"/>
</dbReference>
<dbReference type="GO" id="GO:0005737">
    <property type="term" value="C:cytoplasm"/>
    <property type="evidence" value="ECO:0007669"/>
    <property type="project" value="TreeGrafter"/>
</dbReference>
<feature type="domain" description="GST C-terminal" evidence="5">
    <location>
        <begin position="84"/>
        <end position="206"/>
    </location>
</feature>
<dbReference type="InterPro" id="IPR010987">
    <property type="entry name" value="Glutathione-S-Trfase_C-like"/>
</dbReference>